<accession>A0A7J7KRP2</accession>
<feature type="region of interest" description="Disordered" evidence="1">
    <location>
        <begin position="1"/>
        <end position="23"/>
    </location>
</feature>
<evidence type="ECO:0000313" key="2">
    <source>
        <dbReference type="EMBL" id="KAF6040775.1"/>
    </source>
</evidence>
<evidence type="ECO:0000313" key="3">
    <source>
        <dbReference type="Proteomes" id="UP000593567"/>
    </source>
</evidence>
<proteinExistence type="predicted"/>
<organism evidence="2 3">
    <name type="scientific">Bugula neritina</name>
    <name type="common">Brown bryozoan</name>
    <name type="synonym">Sertularia neritina</name>
    <dbReference type="NCBI Taxonomy" id="10212"/>
    <lineage>
        <taxon>Eukaryota</taxon>
        <taxon>Metazoa</taxon>
        <taxon>Spiralia</taxon>
        <taxon>Lophotrochozoa</taxon>
        <taxon>Bryozoa</taxon>
        <taxon>Gymnolaemata</taxon>
        <taxon>Cheilostomatida</taxon>
        <taxon>Flustrina</taxon>
        <taxon>Buguloidea</taxon>
        <taxon>Bugulidae</taxon>
        <taxon>Bugula</taxon>
    </lineage>
</organism>
<dbReference type="Proteomes" id="UP000593567">
    <property type="component" value="Unassembled WGS sequence"/>
</dbReference>
<feature type="compositionally biased region" description="Polar residues" evidence="1">
    <location>
        <begin position="1"/>
        <end position="20"/>
    </location>
</feature>
<evidence type="ECO:0000256" key="1">
    <source>
        <dbReference type="SAM" id="MobiDB-lite"/>
    </source>
</evidence>
<gene>
    <name evidence="2" type="ORF">EB796_000917</name>
</gene>
<comment type="caution">
    <text evidence="2">The sequence shown here is derived from an EMBL/GenBank/DDBJ whole genome shotgun (WGS) entry which is preliminary data.</text>
</comment>
<dbReference type="EMBL" id="VXIV02000104">
    <property type="protein sequence ID" value="KAF6040775.1"/>
    <property type="molecule type" value="Genomic_DNA"/>
</dbReference>
<name>A0A7J7KRP2_BUGNE</name>
<reference evidence="2" key="1">
    <citation type="submission" date="2020-06" db="EMBL/GenBank/DDBJ databases">
        <title>Draft genome of Bugula neritina, a colonial animal packing powerful symbionts and potential medicines.</title>
        <authorList>
            <person name="Rayko M."/>
        </authorList>
    </citation>
    <scope>NUCLEOTIDE SEQUENCE [LARGE SCALE GENOMIC DNA]</scope>
    <source>
        <strain evidence="2">Kwan_BN1</strain>
    </source>
</reference>
<sequence length="190" mass="20893">MSRQPWSTNSARTVSNSEITQAEDAVTIYRPESAQHSHLRTQTMRMTPEEDGESVVRRASAGRSFNGSLKDPSFHADPVSTSMDSLDAQIMGRNEDQLSLARVGCLNENAAQHTANFNENLPSSPSNMPTVVCRPIASICLHPLSCTSKFTIPSNGIWSTNAKRSSWYSRKCTTSSQSHCYAVSMLITFC</sequence>
<protein>
    <submittedName>
        <fullName evidence="2">Uncharacterized protein</fullName>
    </submittedName>
</protein>
<keyword evidence="3" id="KW-1185">Reference proteome</keyword>
<dbReference type="AlphaFoldDB" id="A0A7J7KRP2"/>